<comment type="caution">
    <text evidence="12">The sequence shown here is derived from an EMBL/GenBank/DDBJ whole genome shotgun (WGS) entry which is preliminary data.</text>
</comment>
<dbReference type="SUPFAM" id="SSF52540">
    <property type="entry name" value="P-loop containing nucleoside triphosphate hydrolases"/>
    <property type="match status" value="1"/>
</dbReference>
<dbReference type="PANTHER" id="PTHR30195:SF16">
    <property type="entry name" value="TYPE I RESTRICTION ENZYME ENDONUCLEASE SUBUNIT"/>
    <property type="match status" value="1"/>
</dbReference>
<dbReference type="InterPro" id="IPR055180">
    <property type="entry name" value="HsdR_RecA-like_helicase_dom_2"/>
</dbReference>
<dbReference type="InterPro" id="IPR007409">
    <property type="entry name" value="Restrct_endonuc_type1_HsdR_N"/>
</dbReference>
<evidence type="ECO:0000259" key="11">
    <source>
        <dbReference type="PROSITE" id="PS51192"/>
    </source>
</evidence>
<dbReference type="SMART" id="SM00487">
    <property type="entry name" value="DEXDc"/>
    <property type="match status" value="1"/>
</dbReference>
<gene>
    <name evidence="12" type="ORF">FL622_11615</name>
</gene>
<feature type="domain" description="Helicase ATP-binding" evidence="11">
    <location>
        <begin position="260"/>
        <end position="436"/>
    </location>
</feature>
<keyword evidence="8 10" id="KW-0067">ATP-binding</keyword>
<dbReference type="OrthoDB" id="9758243at2"/>
<keyword evidence="7 10" id="KW-0378">Hydrolase</keyword>
<evidence type="ECO:0000256" key="3">
    <source>
        <dbReference type="ARBA" id="ARBA00022722"/>
    </source>
</evidence>
<accession>A0A550JAJ6</accession>
<dbReference type="GO" id="GO:0003677">
    <property type="term" value="F:DNA binding"/>
    <property type="evidence" value="ECO:0007669"/>
    <property type="project" value="UniProtKB-KW"/>
</dbReference>
<dbReference type="InterPro" id="IPR027417">
    <property type="entry name" value="P-loop_NTPase"/>
</dbReference>
<dbReference type="Gene3D" id="1.20.58.910">
    <property type="match status" value="1"/>
</dbReference>
<comment type="function">
    <text evidence="10">Subunit R is required for both nuclease and ATPase activities, but not for modification.</text>
</comment>
<keyword evidence="3" id="KW-0540">Nuclease</keyword>
<evidence type="ECO:0000256" key="8">
    <source>
        <dbReference type="ARBA" id="ARBA00022840"/>
    </source>
</evidence>
<dbReference type="GO" id="GO:0009307">
    <property type="term" value="P:DNA restriction-modification system"/>
    <property type="evidence" value="ECO:0007669"/>
    <property type="project" value="UniProtKB-KW"/>
</dbReference>
<dbReference type="GO" id="GO:0005524">
    <property type="term" value="F:ATP binding"/>
    <property type="evidence" value="ECO:0007669"/>
    <property type="project" value="UniProtKB-KW"/>
</dbReference>
<keyword evidence="6 12" id="KW-0255">Endonuclease</keyword>
<evidence type="ECO:0000256" key="10">
    <source>
        <dbReference type="RuleBase" id="RU364115"/>
    </source>
</evidence>
<evidence type="ECO:0000256" key="2">
    <source>
        <dbReference type="ARBA" id="ARBA00008598"/>
    </source>
</evidence>
<dbReference type="Pfam" id="PF04313">
    <property type="entry name" value="HSDR_N"/>
    <property type="match status" value="1"/>
</dbReference>
<evidence type="ECO:0000313" key="13">
    <source>
        <dbReference type="Proteomes" id="UP000317155"/>
    </source>
</evidence>
<comment type="catalytic activity">
    <reaction evidence="1 10">
        <text>Endonucleolytic cleavage of DNA to give random double-stranded fragments with terminal 5'-phosphates, ATP is simultaneously hydrolyzed.</text>
        <dbReference type="EC" id="3.1.21.3"/>
    </reaction>
</comment>
<dbReference type="InterPro" id="IPR014001">
    <property type="entry name" value="Helicase_ATP-bd"/>
</dbReference>
<sequence length="997" mass="114177">MSTESRIEQALIEKLVELKYTYRPDIRDRASLETNFRRHFEALNRVHLTDSEFARLLDSIVTPDVFAAAKHLRERNSFERDDGTPLYYTLVNIKDWCKNNFEVVNQLRINTDYSHHRFDVILLINGVPVVQIELKTLQISPRRAMQQIVDYKNDPGNGYGKTLLCFLQLFIVSNRSDTWYFANNNSRHFSFNADERFLPLYQFADIDNSKITHLDDFALRFLAKCTLGEMVSRYMVLVASEQKLMIMRPYQIYAVRAIVDCIHQHSSNGYVWHTTGSGKTLTSFKASTLLKDNPDIDKCLFVVDRKDLDRQTREEFNKFQEGCVEENTNTETLVRRLLSDDYADKVIVTTIQKLGLALDDSNTNGSNKRNYKERLEPLRQQRMVFIFDECHRSQFGDNHKAIKEFFPNAQLFGFTGTPIFEQNASYQQIEGQQASYKTTADIFQQQLHAYTITHAIEDRNVLRFHVDYYKPEGKKPPKPGEPLAKRAIVEAILAKHDAATNRRKFNAVLATASINDAIEYHALFKTVQAEKQAADSDFQPLNIACVFSPPAEGNKDVQQIQEDLPQEKADNEQNPDQKKAALKAIIADYNAQYGSNHRVGEFDLYYQDVQKRIKDQQYPNSDLPHAQKIDITIVVDMLLTGFDSKFLNTLYVDKNLKFHGLIQAFSRTNRVLNDTKPYGNILDFRQQQDAVDTAIGLFSGEASKPAKEIWLVDPAPVVIEKYQKAVAAMEQYMTQSGLVCEPQAVYNLKGDAARIEFIRRFKEVQRLKTQLDQYTDIDEVQKQQINDILPEDELRSLRGSYLETAQRLKAQQGKTGKDADVAQDAIDQLDFEFVLFASAVIDYDYIMALIARYSQQTPGKQKMSREQLIGLIQADAKFMDERDDIAEYIGTLEAGKALDEKAIRTGFESFKAEKHARQLATIAEKHGLDAAALQTFVDGILRRMIFDGEQLSDLMAPLELGWKARTKAELALMEELIPLLHKLAQGREISGLGAYEQ</sequence>
<evidence type="ECO:0000256" key="6">
    <source>
        <dbReference type="ARBA" id="ARBA00022759"/>
    </source>
</evidence>
<keyword evidence="4 10" id="KW-0547">Nucleotide-binding</keyword>
<reference evidence="12 13" key="1">
    <citation type="submission" date="2019-07" db="EMBL/GenBank/DDBJ databases">
        <title>Insights of Desulfuromonas acetexigens electromicrobiology.</title>
        <authorList>
            <person name="Katuri K."/>
            <person name="Sapireddy V."/>
            <person name="Shaw D.R."/>
            <person name="Saikaly P."/>
        </authorList>
    </citation>
    <scope>NUCLEOTIDE SEQUENCE [LARGE SCALE GENOMIC DNA]</scope>
    <source>
        <strain evidence="12 13">2873</strain>
    </source>
</reference>
<dbReference type="InterPro" id="IPR022625">
    <property type="entry name" value="TypeI_RM_Rsu_C"/>
</dbReference>
<keyword evidence="9 10" id="KW-0238">DNA-binding</keyword>
<dbReference type="EC" id="3.1.21.3" evidence="10"/>
<keyword evidence="5 10" id="KW-0680">Restriction system</keyword>
<dbReference type="PANTHER" id="PTHR30195">
    <property type="entry name" value="TYPE I SITE-SPECIFIC DEOXYRIBONUCLEASE PROTEIN SUBUNIT M AND R"/>
    <property type="match status" value="1"/>
</dbReference>
<dbReference type="CDD" id="cd18030">
    <property type="entry name" value="DEXHc_RE_I_HsdR"/>
    <property type="match status" value="1"/>
</dbReference>
<name>A0A550JAJ6_9BACT</name>
<comment type="similarity">
    <text evidence="2 10">Belongs to the HsdR family.</text>
</comment>
<dbReference type="CDD" id="cd18800">
    <property type="entry name" value="SF2_C_EcoR124I-like"/>
    <property type="match status" value="1"/>
</dbReference>
<comment type="subunit">
    <text evidence="10">The type I restriction/modification system is composed of three polypeptides R, M and S.</text>
</comment>
<dbReference type="InterPro" id="IPR051268">
    <property type="entry name" value="Type-I_R_enzyme_R_subunit"/>
</dbReference>
<dbReference type="AlphaFoldDB" id="A0A550JAJ6"/>
<evidence type="ECO:0000256" key="7">
    <source>
        <dbReference type="ARBA" id="ARBA00022801"/>
    </source>
</evidence>
<dbReference type="Proteomes" id="UP000317155">
    <property type="component" value="Unassembled WGS sequence"/>
</dbReference>
<dbReference type="InterPro" id="IPR004473">
    <property type="entry name" value="Restrct_endonuc_typeI_HsdR"/>
</dbReference>
<dbReference type="NCBIfam" id="TIGR00348">
    <property type="entry name" value="hsdR"/>
    <property type="match status" value="1"/>
</dbReference>
<dbReference type="PROSITE" id="PS51192">
    <property type="entry name" value="HELICASE_ATP_BIND_1"/>
    <property type="match status" value="1"/>
</dbReference>
<evidence type="ECO:0000256" key="9">
    <source>
        <dbReference type="ARBA" id="ARBA00023125"/>
    </source>
</evidence>
<dbReference type="Pfam" id="PF12008">
    <property type="entry name" value="EcoR124_C"/>
    <property type="match status" value="1"/>
</dbReference>
<dbReference type="RefSeq" id="WP_092058482.1">
    <property type="nucleotide sequence ID" value="NZ_FOJJ01000040.1"/>
</dbReference>
<keyword evidence="13" id="KW-1185">Reference proteome</keyword>
<protein>
    <recommendedName>
        <fullName evidence="10">Type I restriction enzyme endonuclease subunit</fullName>
        <shortName evidence="10">R protein</shortName>
        <ecNumber evidence="10">3.1.21.3</ecNumber>
    </recommendedName>
</protein>
<evidence type="ECO:0000256" key="4">
    <source>
        <dbReference type="ARBA" id="ARBA00022741"/>
    </source>
</evidence>
<dbReference type="CDD" id="cd22332">
    <property type="entry name" value="HsdR_N"/>
    <property type="match status" value="1"/>
</dbReference>
<dbReference type="Gene3D" id="3.40.50.300">
    <property type="entry name" value="P-loop containing nucleotide triphosphate hydrolases"/>
    <property type="match status" value="2"/>
</dbReference>
<evidence type="ECO:0000313" key="12">
    <source>
        <dbReference type="EMBL" id="TRO80274.1"/>
    </source>
</evidence>
<evidence type="ECO:0000256" key="5">
    <source>
        <dbReference type="ARBA" id="ARBA00022747"/>
    </source>
</evidence>
<dbReference type="GO" id="GO:0009035">
    <property type="term" value="F:type I site-specific deoxyribonuclease activity"/>
    <property type="evidence" value="ECO:0007669"/>
    <property type="project" value="UniProtKB-EC"/>
</dbReference>
<organism evidence="12 13">
    <name type="scientific">Trichloromonas acetexigens</name>
    <dbReference type="NCBI Taxonomy" id="38815"/>
    <lineage>
        <taxon>Bacteria</taxon>
        <taxon>Pseudomonadati</taxon>
        <taxon>Thermodesulfobacteriota</taxon>
        <taxon>Desulfuromonadia</taxon>
        <taxon>Desulfuromonadales</taxon>
        <taxon>Trichloromonadaceae</taxon>
        <taxon>Trichloromonas</taxon>
    </lineage>
</organism>
<proteinExistence type="inferred from homology"/>
<dbReference type="Gene3D" id="3.90.1570.50">
    <property type="match status" value="1"/>
</dbReference>
<dbReference type="EMBL" id="VJVV01000008">
    <property type="protein sequence ID" value="TRO80274.1"/>
    <property type="molecule type" value="Genomic_DNA"/>
</dbReference>
<dbReference type="InterPro" id="IPR040980">
    <property type="entry name" value="SWI2_SNF2"/>
</dbReference>
<dbReference type="Pfam" id="PF22679">
    <property type="entry name" value="T1R_D3-like"/>
    <property type="match status" value="1"/>
</dbReference>
<evidence type="ECO:0000256" key="1">
    <source>
        <dbReference type="ARBA" id="ARBA00000851"/>
    </source>
</evidence>
<dbReference type="Pfam" id="PF18766">
    <property type="entry name" value="SWI2_SNF2"/>
    <property type="match status" value="1"/>
</dbReference>